<gene>
    <name evidence="1" type="ORF">HPBE_LOCUS15753</name>
</gene>
<evidence type="ECO:0000313" key="2">
    <source>
        <dbReference type="Proteomes" id="UP000050761"/>
    </source>
</evidence>
<keyword evidence="2" id="KW-1185">Reference proteome</keyword>
<dbReference type="EMBL" id="UZAH01029026">
    <property type="protein sequence ID" value="VDP03821.1"/>
    <property type="molecule type" value="Genomic_DNA"/>
</dbReference>
<organism evidence="2 3">
    <name type="scientific">Heligmosomoides polygyrus</name>
    <name type="common">Parasitic roundworm</name>
    <dbReference type="NCBI Taxonomy" id="6339"/>
    <lineage>
        <taxon>Eukaryota</taxon>
        <taxon>Metazoa</taxon>
        <taxon>Ecdysozoa</taxon>
        <taxon>Nematoda</taxon>
        <taxon>Chromadorea</taxon>
        <taxon>Rhabditida</taxon>
        <taxon>Rhabditina</taxon>
        <taxon>Rhabditomorpha</taxon>
        <taxon>Strongyloidea</taxon>
        <taxon>Heligmosomidae</taxon>
        <taxon>Heligmosomoides</taxon>
    </lineage>
</organism>
<accession>A0A183G313</accession>
<protein>
    <submittedName>
        <fullName evidence="3">Protein kinase domain-containing protein</fullName>
    </submittedName>
</protein>
<sequence length="97" mass="11340">MTDLVGAQFHIDTYRSDFTRGNIFLKPAVHNQICTCCFTFLFEPSIYSATNDHLVVDMWYKKHSRRCEGELKNWRAGVKITKLISSPMDYYVVIEKV</sequence>
<dbReference type="AlphaFoldDB" id="A0A183G313"/>
<reference evidence="3" key="2">
    <citation type="submission" date="2019-09" db="UniProtKB">
        <authorList>
            <consortium name="WormBaseParasite"/>
        </authorList>
    </citation>
    <scope>IDENTIFICATION</scope>
</reference>
<proteinExistence type="predicted"/>
<dbReference type="Proteomes" id="UP000050761">
    <property type="component" value="Unassembled WGS sequence"/>
</dbReference>
<name>A0A183G313_HELPZ</name>
<reference evidence="1 2" key="1">
    <citation type="submission" date="2018-11" db="EMBL/GenBank/DDBJ databases">
        <authorList>
            <consortium name="Pathogen Informatics"/>
        </authorList>
    </citation>
    <scope>NUCLEOTIDE SEQUENCE [LARGE SCALE GENOMIC DNA]</scope>
</reference>
<dbReference type="WBParaSite" id="HPBE_0001575401-mRNA-1">
    <property type="protein sequence ID" value="HPBE_0001575401-mRNA-1"/>
    <property type="gene ID" value="HPBE_0001575401"/>
</dbReference>
<accession>A0A3P7ZX32</accession>
<evidence type="ECO:0000313" key="1">
    <source>
        <dbReference type="EMBL" id="VDP03821.1"/>
    </source>
</evidence>
<evidence type="ECO:0000313" key="3">
    <source>
        <dbReference type="WBParaSite" id="HPBE_0001575401-mRNA-1"/>
    </source>
</evidence>